<dbReference type="Pfam" id="PF03881">
    <property type="entry name" value="Fructosamin_kin"/>
    <property type="match status" value="1"/>
</dbReference>
<sequence>MISPDTMLFLEERLSQVFERTIQIAGARPVSGGSINVAFLLHTSTGEFFFLKVNDPELYPGLFGKERLGLMSIPVRTPNVLVEEISGLHQLLVMEWIPSGSRTERFWENFGQALAGMHQITGPGFGLNYDNYMGSLPQINEWRETWVDFFREQRLERQAKLATDTGLLPKRWLKNLEGLYYELPSIFPEEKPSLVHGDLWSGNFICDQQEMPVLIDPAIYYGHRSVDLAMTTLFGRFHPRFYEAYHAHFRLPENYEQQWEIANLYPLLIHLNLFGGSYLESVTETLKQF</sequence>
<dbReference type="Gene3D" id="3.90.1200.10">
    <property type="match status" value="1"/>
</dbReference>
<dbReference type="GO" id="GO:0016301">
    <property type="term" value="F:kinase activity"/>
    <property type="evidence" value="ECO:0007669"/>
    <property type="project" value="UniProtKB-KW"/>
</dbReference>
<keyword evidence="4" id="KW-1185">Reference proteome</keyword>
<keyword evidence="2" id="KW-0808">Transferase</keyword>
<comment type="caution">
    <text evidence="3">The sequence shown here is derived from an EMBL/GenBank/DDBJ whole genome shotgun (WGS) entry which is preliminary data.</text>
</comment>
<name>A0ABS9KRV7_9BACT</name>
<comment type="similarity">
    <text evidence="1 2">Belongs to the fructosamine kinase family.</text>
</comment>
<dbReference type="Gene3D" id="3.30.200.20">
    <property type="entry name" value="Phosphorylase Kinase, domain 1"/>
    <property type="match status" value="1"/>
</dbReference>
<evidence type="ECO:0000313" key="3">
    <source>
        <dbReference type="EMBL" id="MCG2615015.1"/>
    </source>
</evidence>
<dbReference type="EMBL" id="JAKLTR010000006">
    <property type="protein sequence ID" value="MCG2615015.1"/>
    <property type="molecule type" value="Genomic_DNA"/>
</dbReference>
<protein>
    <submittedName>
        <fullName evidence="3">Fructosamine kinase family protein</fullName>
    </submittedName>
</protein>
<reference evidence="3" key="1">
    <citation type="submission" date="2022-01" db="EMBL/GenBank/DDBJ databases">
        <authorList>
            <person name="Jo J.-H."/>
            <person name="Im W.-T."/>
        </authorList>
    </citation>
    <scope>NUCLEOTIDE SEQUENCE</scope>
    <source>
        <strain evidence="3">NA20</strain>
    </source>
</reference>
<evidence type="ECO:0000256" key="1">
    <source>
        <dbReference type="ARBA" id="ARBA00009460"/>
    </source>
</evidence>
<dbReference type="PANTHER" id="PTHR12149">
    <property type="entry name" value="FRUCTOSAMINE 3 KINASE-RELATED PROTEIN"/>
    <property type="match status" value="1"/>
</dbReference>
<evidence type="ECO:0000256" key="2">
    <source>
        <dbReference type="PIRNR" id="PIRNR006221"/>
    </source>
</evidence>
<accession>A0ABS9KRV7</accession>
<gene>
    <name evidence="3" type="ORF">LZZ85_12020</name>
</gene>
<evidence type="ECO:0000313" key="4">
    <source>
        <dbReference type="Proteomes" id="UP001165367"/>
    </source>
</evidence>
<dbReference type="PANTHER" id="PTHR12149:SF8">
    <property type="entry name" value="PROTEIN-RIBULOSAMINE 3-KINASE"/>
    <property type="match status" value="1"/>
</dbReference>
<keyword evidence="2 3" id="KW-0418">Kinase</keyword>
<proteinExistence type="inferred from homology"/>
<dbReference type="InterPro" id="IPR016477">
    <property type="entry name" value="Fructo-/Ketosamine-3-kinase"/>
</dbReference>
<dbReference type="Proteomes" id="UP001165367">
    <property type="component" value="Unassembled WGS sequence"/>
</dbReference>
<dbReference type="InterPro" id="IPR011009">
    <property type="entry name" value="Kinase-like_dom_sf"/>
</dbReference>
<organism evidence="3 4">
    <name type="scientific">Terrimonas ginsenosidimutans</name>
    <dbReference type="NCBI Taxonomy" id="2908004"/>
    <lineage>
        <taxon>Bacteria</taxon>
        <taxon>Pseudomonadati</taxon>
        <taxon>Bacteroidota</taxon>
        <taxon>Chitinophagia</taxon>
        <taxon>Chitinophagales</taxon>
        <taxon>Chitinophagaceae</taxon>
        <taxon>Terrimonas</taxon>
    </lineage>
</organism>
<dbReference type="PIRSF" id="PIRSF006221">
    <property type="entry name" value="Ketosamine-3-kinase"/>
    <property type="match status" value="1"/>
</dbReference>
<dbReference type="RefSeq" id="WP_237871965.1">
    <property type="nucleotide sequence ID" value="NZ_JAKLTR010000006.1"/>
</dbReference>
<dbReference type="SUPFAM" id="SSF56112">
    <property type="entry name" value="Protein kinase-like (PK-like)"/>
    <property type="match status" value="1"/>
</dbReference>